<accession>A0A368NXJ9</accession>
<name>A0A368NXJ9_AGRVI</name>
<dbReference type="RefSeq" id="WP_060715613.1">
    <property type="nucleotide sequence ID" value="NZ_CP055265.1"/>
</dbReference>
<organism evidence="1 2">
    <name type="scientific">Agrobacterium vitis</name>
    <name type="common">Rhizobium vitis</name>
    <dbReference type="NCBI Taxonomy" id="373"/>
    <lineage>
        <taxon>Bacteria</taxon>
        <taxon>Pseudomonadati</taxon>
        <taxon>Pseudomonadota</taxon>
        <taxon>Alphaproteobacteria</taxon>
        <taxon>Hyphomicrobiales</taxon>
        <taxon>Rhizobiaceae</taxon>
        <taxon>Rhizobium/Agrobacterium group</taxon>
        <taxon>Agrobacterium</taxon>
    </lineage>
</organism>
<dbReference type="GeneID" id="60682536"/>
<dbReference type="AlphaFoldDB" id="A0A368NXJ9"/>
<evidence type="ECO:0000313" key="2">
    <source>
        <dbReference type="Proteomes" id="UP000436911"/>
    </source>
</evidence>
<evidence type="ECO:0000313" key="1">
    <source>
        <dbReference type="EMBL" id="KAA3525764.1"/>
    </source>
</evidence>
<comment type="caution">
    <text evidence="1">The sequence shown here is derived from an EMBL/GenBank/DDBJ whole genome shotgun (WGS) entry which is preliminary data.</text>
</comment>
<protein>
    <submittedName>
        <fullName evidence="1">Uncharacterized protein</fullName>
    </submittedName>
</protein>
<dbReference type="OrthoDB" id="8410554at2"/>
<dbReference type="EMBL" id="QUSG01000009">
    <property type="protein sequence ID" value="KAA3525764.1"/>
    <property type="molecule type" value="Genomic_DNA"/>
</dbReference>
<gene>
    <name evidence="1" type="ORF">DXT89_17015</name>
</gene>
<sequence>MDQRLLDQITGVLNDGALNYNVFLRLFEMPLDELLEKQLIIKALLGPKATLDDIKKIDKALVWPILKEHLFFRGDEASGPDALVLKSQHLVALMDELESQVRDLIDATQTIDLFQLQDGHPAYPVFWDFAFLFLSASNASILIGSSSD</sequence>
<proteinExistence type="predicted"/>
<dbReference type="Proteomes" id="UP000436911">
    <property type="component" value="Unassembled WGS sequence"/>
</dbReference>
<reference evidence="1 2" key="1">
    <citation type="submission" date="2018-08" db="EMBL/GenBank/DDBJ databases">
        <title>Genome sequencing of Agrobacterium vitis strain ICMP 10754.</title>
        <authorList>
            <person name="Visnovsky S.B."/>
            <person name="Pitman A.R."/>
        </authorList>
    </citation>
    <scope>NUCLEOTIDE SEQUENCE [LARGE SCALE GENOMIC DNA]</scope>
    <source>
        <strain evidence="1 2">ICMP 10754</strain>
    </source>
</reference>